<feature type="compositionally biased region" description="Acidic residues" evidence="1">
    <location>
        <begin position="352"/>
        <end position="396"/>
    </location>
</feature>
<feature type="compositionally biased region" description="Acidic residues" evidence="1">
    <location>
        <begin position="441"/>
        <end position="463"/>
    </location>
</feature>
<dbReference type="PANTHER" id="PTHR42110">
    <property type="entry name" value="L-ASPARAGINASE, PUTATIVE (AFU_ORTHOLOGUE AFUA_3G11890)-RELATED"/>
    <property type="match status" value="1"/>
</dbReference>
<protein>
    <submittedName>
        <fullName evidence="2">Asparaginase</fullName>
    </submittedName>
</protein>
<keyword evidence="3" id="KW-1185">Reference proteome</keyword>
<dbReference type="InterPro" id="IPR010349">
    <property type="entry name" value="Asparaginase_II"/>
</dbReference>
<dbReference type="Proteomes" id="UP000615234">
    <property type="component" value="Unassembled WGS sequence"/>
</dbReference>
<feature type="region of interest" description="Disordered" evidence="1">
    <location>
        <begin position="350"/>
        <end position="470"/>
    </location>
</feature>
<sequence>MAEILVKEYRGDVVENVHYGSIAIVSSTGETIAYTGDIERQTYMRSASKPIQVLPTLLAGLHKKYNLSEEEVTICNSSHWGSNHHIYVLQSIMEKTGLKEEDMIMNPTISTSATPLADKLALGSKLNPVEGKSRLQHCCSGKHLSLMMLQRELTGKVTGYQLPDSPVQKQIISFLSMLSQTPTYRISLGIDGCGVPVFALPMRNIALAYAKLADPFNLPDDIREAITYNFDCINKNPEKINDYFTPSYYVNKNPDLLMKDGSRGVICMAIRSRKLGIVIKLEDGWSDEYQGIIVARILEQLQYDDKELIEQLKKTYNTKIYNDCKDEVGHAEADFDIHIEQSYFDELFGNAEPEEDDSDESDADTADESADSEDSDIDSSIEYEDMEELEDDEDTNETDKSSGQKNSFESSDFISTLLNMRGKKARSNSEHKPVTDHNDMDEPEDIDEDSDADEDMEDEEQLSTEERARRRAIRDRRSILGQNVVLPSSNQTFIQNPMTDPMRPVKSAKVISTIQNNDAEFEVFDKKDNEDNKEQE</sequence>
<feature type="compositionally biased region" description="Polar residues" evidence="1">
    <location>
        <begin position="403"/>
        <end position="418"/>
    </location>
</feature>
<reference evidence="2 3" key="1">
    <citation type="submission" date="2020-08" db="EMBL/GenBank/DDBJ databases">
        <title>Genome public.</title>
        <authorList>
            <person name="Liu C."/>
            <person name="Sun Q."/>
        </authorList>
    </citation>
    <scope>NUCLEOTIDE SEQUENCE [LARGE SCALE GENOMIC DNA]</scope>
    <source>
        <strain evidence="2 3">NSJ-10</strain>
    </source>
</reference>
<dbReference type="EMBL" id="JACOOX010000005">
    <property type="protein sequence ID" value="MBC5663354.1"/>
    <property type="molecule type" value="Genomic_DNA"/>
</dbReference>
<organism evidence="2 3">
    <name type="scientific">Coprococcus hominis</name>
    <name type="common">ex Liu et al. 2022</name>
    <dbReference type="NCBI Taxonomy" id="2763039"/>
    <lineage>
        <taxon>Bacteria</taxon>
        <taxon>Bacillati</taxon>
        <taxon>Bacillota</taxon>
        <taxon>Clostridia</taxon>
        <taxon>Lachnospirales</taxon>
        <taxon>Lachnospiraceae</taxon>
        <taxon>Coprococcus</taxon>
    </lineage>
</organism>
<evidence type="ECO:0000313" key="3">
    <source>
        <dbReference type="Proteomes" id="UP000615234"/>
    </source>
</evidence>
<comment type="caution">
    <text evidence="2">The sequence shown here is derived from an EMBL/GenBank/DDBJ whole genome shotgun (WGS) entry which is preliminary data.</text>
</comment>
<proteinExistence type="predicted"/>
<feature type="compositionally biased region" description="Basic and acidic residues" evidence="1">
    <location>
        <begin position="427"/>
        <end position="440"/>
    </location>
</feature>
<evidence type="ECO:0000313" key="2">
    <source>
        <dbReference type="EMBL" id="MBC5663354.1"/>
    </source>
</evidence>
<dbReference type="AlphaFoldDB" id="A0A8I0DUD4"/>
<gene>
    <name evidence="2" type="ORF">H8S09_10700</name>
</gene>
<dbReference type="Pfam" id="PF06089">
    <property type="entry name" value="Asparaginase_II"/>
    <property type="match status" value="1"/>
</dbReference>
<dbReference type="RefSeq" id="WP_186847845.1">
    <property type="nucleotide sequence ID" value="NZ_JACOOX010000005.1"/>
</dbReference>
<accession>A0A8I0DUD4</accession>
<evidence type="ECO:0000256" key="1">
    <source>
        <dbReference type="SAM" id="MobiDB-lite"/>
    </source>
</evidence>
<dbReference type="PANTHER" id="PTHR42110:SF1">
    <property type="entry name" value="L-ASPARAGINASE, PUTATIVE (AFU_ORTHOLOGUE AFUA_3G11890)-RELATED"/>
    <property type="match status" value="1"/>
</dbReference>
<name>A0A8I0DUD4_9FIRM</name>